<organism evidence="2 3">
    <name type="scientific">Pleurodeles waltl</name>
    <name type="common">Iberian ribbed newt</name>
    <dbReference type="NCBI Taxonomy" id="8319"/>
    <lineage>
        <taxon>Eukaryota</taxon>
        <taxon>Metazoa</taxon>
        <taxon>Chordata</taxon>
        <taxon>Craniata</taxon>
        <taxon>Vertebrata</taxon>
        <taxon>Euteleostomi</taxon>
        <taxon>Amphibia</taxon>
        <taxon>Batrachia</taxon>
        <taxon>Caudata</taxon>
        <taxon>Salamandroidea</taxon>
        <taxon>Salamandridae</taxon>
        <taxon>Pleurodelinae</taxon>
        <taxon>Pleurodeles</taxon>
    </lineage>
</organism>
<dbReference type="EMBL" id="JANPWB010000011">
    <property type="protein sequence ID" value="KAJ1131451.1"/>
    <property type="molecule type" value="Genomic_DNA"/>
</dbReference>
<feature type="compositionally biased region" description="Pro residues" evidence="1">
    <location>
        <begin position="103"/>
        <end position="118"/>
    </location>
</feature>
<comment type="caution">
    <text evidence="2">The sequence shown here is derived from an EMBL/GenBank/DDBJ whole genome shotgun (WGS) entry which is preliminary data.</text>
</comment>
<evidence type="ECO:0000313" key="3">
    <source>
        <dbReference type="Proteomes" id="UP001066276"/>
    </source>
</evidence>
<name>A0AAV7PT36_PLEWA</name>
<evidence type="ECO:0000313" key="2">
    <source>
        <dbReference type="EMBL" id="KAJ1131451.1"/>
    </source>
</evidence>
<proteinExistence type="predicted"/>
<evidence type="ECO:0000256" key="1">
    <source>
        <dbReference type="SAM" id="MobiDB-lite"/>
    </source>
</evidence>
<accession>A0AAV7PT36</accession>
<dbReference type="AlphaFoldDB" id="A0AAV7PT36"/>
<gene>
    <name evidence="2" type="ORF">NDU88_009788</name>
</gene>
<feature type="compositionally biased region" description="Basic and acidic residues" evidence="1">
    <location>
        <begin position="22"/>
        <end position="33"/>
    </location>
</feature>
<sequence length="167" mass="18127">MHQPRPPTAVSAQPRIGWHNLRSPEDPPNDEIRVGAPRHRALKDSVGLPTKAQPVASSLRFRTGGAKLHYSPLKGREEASHTGSNIRHPPQGPLGSDGQAGPPRRPLQAYPPPVPTWPSSPHCRPVRPQAPRPRGLKLPDWQPHSVPHPGGGPHSGQTLTPQDKARQ</sequence>
<dbReference type="Proteomes" id="UP001066276">
    <property type="component" value="Chromosome 7"/>
</dbReference>
<reference evidence="2" key="1">
    <citation type="journal article" date="2022" name="bioRxiv">
        <title>Sequencing and chromosome-scale assembly of the giantPleurodeles waltlgenome.</title>
        <authorList>
            <person name="Brown T."/>
            <person name="Elewa A."/>
            <person name="Iarovenko S."/>
            <person name="Subramanian E."/>
            <person name="Araus A.J."/>
            <person name="Petzold A."/>
            <person name="Susuki M."/>
            <person name="Suzuki K.-i.T."/>
            <person name="Hayashi T."/>
            <person name="Toyoda A."/>
            <person name="Oliveira C."/>
            <person name="Osipova E."/>
            <person name="Leigh N.D."/>
            <person name="Simon A."/>
            <person name="Yun M.H."/>
        </authorList>
    </citation>
    <scope>NUCLEOTIDE SEQUENCE</scope>
    <source>
        <strain evidence="2">20211129_DDA</strain>
        <tissue evidence="2">Liver</tissue>
    </source>
</reference>
<feature type="region of interest" description="Disordered" evidence="1">
    <location>
        <begin position="1"/>
        <end position="167"/>
    </location>
</feature>
<protein>
    <submittedName>
        <fullName evidence="2">Uncharacterized protein</fullName>
    </submittedName>
</protein>
<keyword evidence="3" id="KW-1185">Reference proteome</keyword>